<dbReference type="Pfam" id="PF03009">
    <property type="entry name" value="GDPD"/>
    <property type="match status" value="1"/>
</dbReference>
<dbReference type="RefSeq" id="WP_204516189.1">
    <property type="nucleotide sequence ID" value="NZ_BAABIN010000009.1"/>
</dbReference>
<keyword evidence="3" id="KW-1185">Reference proteome</keyword>
<dbReference type="PANTHER" id="PTHR46211">
    <property type="entry name" value="GLYCEROPHOSPHORYL DIESTER PHOSPHODIESTERASE"/>
    <property type="match status" value="1"/>
</dbReference>
<keyword evidence="2" id="KW-0378">Hydrolase</keyword>
<dbReference type="SUPFAM" id="SSF51695">
    <property type="entry name" value="PLC-like phosphodiesterases"/>
    <property type="match status" value="1"/>
</dbReference>
<organism evidence="2 3">
    <name type="scientific">Brevibacillus fulvus</name>
    <dbReference type="NCBI Taxonomy" id="1125967"/>
    <lineage>
        <taxon>Bacteria</taxon>
        <taxon>Bacillati</taxon>
        <taxon>Bacillota</taxon>
        <taxon>Bacilli</taxon>
        <taxon>Bacillales</taxon>
        <taxon>Paenibacillaceae</taxon>
        <taxon>Brevibacillus</taxon>
    </lineage>
</organism>
<dbReference type="CDD" id="cd08563">
    <property type="entry name" value="GDPD_TtGDE_like"/>
    <property type="match status" value="1"/>
</dbReference>
<dbReference type="PROSITE" id="PS51704">
    <property type="entry name" value="GP_PDE"/>
    <property type="match status" value="1"/>
</dbReference>
<evidence type="ECO:0000313" key="3">
    <source>
        <dbReference type="Proteomes" id="UP000717624"/>
    </source>
</evidence>
<feature type="domain" description="GP-PDE" evidence="1">
    <location>
        <begin position="3"/>
        <end position="239"/>
    </location>
</feature>
<evidence type="ECO:0000313" key="2">
    <source>
        <dbReference type="EMBL" id="MBM7588419.1"/>
    </source>
</evidence>
<dbReference type="GO" id="GO:0006629">
    <property type="term" value="P:lipid metabolic process"/>
    <property type="evidence" value="ECO:0007669"/>
    <property type="project" value="InterPro"/>
</dbReference>
<dbReference type="Proteomes" id="UP000717624">
    <property type="component" value="Unassembled WGS sequence"/>
</dbReference>
<dbReference type="PANTHER" id="PTHR46211:SF1">
    <property type="entry name" value="GLYCEROPHOSPHODIESTER PHOSPHODIESTERASE, CYTOPLASMIC"/>
    <property type="match status" value="1"/>
</dbReference>
<accession>A0A938XWS6</accession>
<dbReference type="InterPro" id="IPR017946">
    <property type="entry name" value="PLC-like_Pdiesterase_TIM-brl"/>
</dbReference>
<dbReference type="InterPro" id="IPR030395">
    <property type="entry name" value="GP_PDE_dom"/>
</dbReference>
<dbReference type="AlphaFoldDB" id="A0A938XWS6"/>
<dbReference type="GO" id="GO:0008889">
    <property type="term" value="F:glycerophosphodiester phosphodiesterase activity"/>
    <property type="evidence" value="ECO:0007669"/>
    <property type="project" value="UniProtKB-EC"/>
</dbReference>
<comment type="caution">
    <text evidence="2">The sequence shown here is derived from an EMBL/GenBank/DDBJ whole genome shotgun (WGS) entry which is preliminary data.</text>
</comment>
<dbReference type="Gene3D" id="3.20.20.190">
    <property type="entry name" value="Phosphatidylinositol (PI) phosphodiesterase"/>
    <property type="match status" value="1"/>
</dbReference>
<name>A0A938XWS6_9BACL</name>
<proteinExistence type="predicted"/>
<protein>
    <submittedName>
        <fullName evidence="2">Glycerophosphoryl diester phosphodiesterase</fullName>
        <ecNumber evidence="2">3.1.4.46</ecNumber>
    </submittedName>
</protein>
<dbReference type="EC" id="3.1.4.46" evidence="2"/>
<reference evidence="2" key="1">
    <citation type="submission" date="2021-01" db="EMBL/GenBank/DDBJ databases">
        <title>Genomic Encyclopedia of Type Strains, Phase IV (KMG-IV): sequencing the most valuable type-strain genomes for metagenomic binning, comparative biology and taxonomic classification.</title>
        <authorList>
            <person name="Goeker M."/>
        </authorList>
    </citation>
    <scope>NUCLEOTIDE SEQUENCE</scope>
    <source>
        <strain evidence="2">DSM 25523</strain>
    </source>
</reference>
<sequence length="248" mass="28454">MQPLIFAHRGASGRYPENTLPAFQAALRHHADGIELDVQLTKDQQVVVIHDHFLDRATDGTGLVSHHTLAELRQLRVGNWLDERLHPTTIPTFEEVCAFVAYTPLLMLVELKNFLLPQPSLEEKVIELIKKYQLEHRVVISSFNYDSLLHVKQLAGDLRTGLLYIGRLRTPWEMALRFQADQLHAPQEEITASLVEETRRHGLTLYGWTINDVKGMKNLAKLQIDGIITNYPLRAYKQFSKMSKSNLR</sequence>
<gene>
    <name evidence="2" type="ORF">JOD01_000005</name>
</gene>
<dbReference type="EMBL" id="JAFBEB010000001">
    <property type="protein sequence ID" value="MBM7588419.1"/>
    <property type="molecule type" value="Genomic_DNA"/>
</dbReference>
<evidence type="ECO:0000259" key="1">
    <source>
        <dbReference type="PROSITE" id="PS51704"/>
    </source>
</evidence>